<evidence type="ECO:0000313" key="6">
    <source>
        <dbReference type="EMBL" id="MBF6356750.1"/>
    </source>
</evidence>
<evidence type="ECO:0000259" key="5">
    <source>
        <dbReference type="SMART" id="SM00796"/>
    </source>
</evidence>
<proteinExistence type="predicted"/>
<reference evidence="6 7" key="1">
    <citation type="submission" date="2020-10" db="EMBL/GenBank/DDBJ databases">
        <title>Identification of Nocardia species via Next-generation sequencing and recognition of intraspecies genetic diversity.</title>
        <authorList>
            <person name="Li P."/>
            <person name="Li P."/>
            <person name="Lu B."/>
        </authorList>
    </citation>
    <scope>NUCLEOTIDE SEQUENCE [LARGE SCALE GENOMIC DNA]</scope>
    <source>
        <strain evidence="6 7">BJ06-0143</strain>
    </source>
</reference>
<evidence type="ECO:0000256" key="3">
    <source>
        <dbReference type="ARBA" id="ARBA00022840"/>
    </source>
</evidence>
<feature type="region of interest" description="Disordered" evidence="4">
    <location>
        <begin position="1"/>
        <end position="81"/>
    </location>
</feature>
<comment type="caution">
    <text evidence="6">The sequence shown here is derived from an EMBL/GenBank/DDBJ whole genome shotgun (WGS) entry which is preliminary data.</text>
</comment>
<evidence type="ECO:0000256" key="2">
    <source>
        <dbReference type="ARBA" id="ARBA00022801"/>
    </source>
</evidence>
<keyword evidence="3" id="KW-0067">ATP-binding</keyword>
<dbReference type="PANTHER" id="PTHR34698:SF2">
    <property type="entry name" value="5-OXOPROLINASE SUBUNIT B"/>
    <property type="match status" value="1"/>
</dbReference>
<dbReference type="SUPFAM" id="SSF50891">
    <property type="entry name" value="Cyclophilin-like"/>
    <property type="match status" value="1"/>
</dbReference>
<dbReference type="Proteomes" id="UP000707731">
    <property type="component" value="Unassembled WGS sequence"/>
</dbReference>
<dbReference type="InterPro" id="IPR029000">
    <property type="entry name" value="Cyclophilin-like_dom_sf"/>
</dbReference>
<evidence type="ECO:0000313" key="7">
    <source>
        <dbReference type="Proteomes" id="UP000707731"/>
    </source>
</evidence>
<name>A0ABS0DF47_9NOCA</name>
<gene>
    <name evidence="6" type="ORF">IU449_19730</name>
</gene>
<feature type="compositionally biased region" description="Polar residues" evidence="4">
    <location>
        <begin position="67"/>
        <end position="81"/>
    </location>
</feature>
<dbReference type="SMART" id="SM00796">
    <property type="entry name" value="AHS1"/>
    <property type="match status" value="1"/>
</dbReference>
<dbReference type="InterPro" id="IPR010016">
    <property type="entry name" value="PxpB"/>
</dbReference>
<keyword evidence="2" id="KW-0378">Hydrolase</keyword>
<organism evidence="6 7">
    <name type="scientific">Nocardia higoensis</name>
    <dbReference type="NCBI Taxonomy" id="228599"/>
    <lineage>
        <taxon>Bacteria</taxon>
        <taxon>Bacillati</taxon>
        <taxon>Actinomycetota</taxon>
        <taxon>Actinomycetes</taxon>
        <taxon>Mycobacteriales</taxon>
        <taxon>Nocardiaceae</taxon>
        <taxon>Nocardia</taxon>
    </lineage>
</organism>
<dbReference type="EMBL" id="JADLQN010000003">
    <property type="protein sequence ID" value="MBF6356750.1"/>
    <property type="molecule type" value="Genomic_DNA"/>
</dbReference>
<protein>
    <submittedName>
        <fullName evidence="6">Carboxyltransferase domain-containing protein</fullName>
    </submittedName>
</protein>
<keyword evidence="7" id="KW-1185">Reference proteome</keyword>
<accession>A0ABS0DF47</accession>
<dbReference type="PANTHER" id="PTHR34698">
    <property type="entry name" value="5-OXOPROLINASE SUBUNIT B"/>
    <property type="match status" value="1"/>
</dbReference>
<keyword evidence="1" id="KW-0547">Nucleotide-binding</keyword>
<feature type="compositionally biased region" description="Gly residues" evidence="4">
    <location>
        <begin position="27"/>
        <end position="44"/>
    </location>
</feature>
<feature type="domain" description="Carboxyltransferase" evidence="5">
    <location>
        <begin position="1"/>
        <end position="213"/>
    </location>
</feature>
<sequence>MRALTRAGGAHDAVLDGTTGEGTVSGTPGGGTTGGGTTGGGTGSGTTSDRRTEYAAGAGTAAVSGRALSSGSPTVDVSRGTTCRTSVTARANSPGAAGPDPVVIAVHYVGEDLAQVAELLGTSVRAVIDRHTSTLWRCEFVGFAPGFGYLRAPHEALSVPRRERARTSVPAGAVALAGGYSAVYPRSSPGGWQLIGYTEAVLWDERRDPPALIRAGGAVRFVEAGR</sequence>
<dbReference type="Pfam" id="PF02682">
    <property type="entry name" value="CT_C_D"/>
    <property type="match status" value="1"/>
</dbReference>
<evidence type="ECO:0000256" key="1">
    <source>
        <dbReference type="ARBA" id="ARBA00022741"/>
    </source>
</evidence>
<evidence type="ECO:0000256" key="4">
    <source>
        <dbReference type="SAM" id="MobiDB-lite"/>
    </source>
</evidence>
<dbReference type="InterPro" id="IPR003833">
    <property type="entry name" value="CT_C_D"/>
</dbReference>
<dbReference type="Gene3D" id="2.40.100.10">
    <property type="entry name" value="Cyclophilin-like"/>
    <property type="match status" value="1"/>
</dbReference>
<feature type="compositionally biased region" description="Low complexity" evidence="4">
    <location>
        <begin position="17"/>
        <end position="26"/>
    </location>
</feature>